<proteinExistence type="predicted"/>
<dbReference type="Proteomes" id="UP000886998">
    <property type="component" value="Unassembled WGS sequence"/>
</dbReference>
<dbReference type="AlphaFoldDB" id="A0A8X6YNA2"/>
<organism evidence="1 2">
    <name type="scientific">Trichonephila inaurata madagascariensis</name>
    <dbReference type="NCBI Taxonomy" id="2747483"/>
    <lineage>
        <taxon>Eukaryota</taxon>
        <taxon>Metazoa</taxon>
        <taxon>Ecdysozoa</taxon>
        <taxon>Arthropoda</taxon>
        <taxon>Chelicerata</taxon>
        <taxon>Arachnida</taxon>
        <taxon>Araneae</taxon>
        <taxon>Araneomorphae</taxon>
        <taxon>Entelegynae</taxon>
        <taxon>Araneoidea</taxon>
        <taxon>Nephilidae</taxon>
        <taxon>Trichonephila</taxon>
        <taxon>Trichonephila inaurata</taxon>
    </lineage>
</organism>
<keyword evidence="2" id="KW-1185">Reference proteome</keyword>
<gene>
    <name evidence="1" type="primary">X975_08958</name>
    <name evidence="1" type="ORF">TNIN_498351</name>
</gene>
<accession>A0A8X6YNA2</accession>
<evidence type="ECO:0000313" key="2">
    <source>
        <dbReference type="Proteomes" id="UP000886998"/>
    </source>
</evidence>
<evidence type="ECO:0000313" key="1">
    <source>
        <dbReference type="EMBL" id="GFY76150.1"/>
    </source>
</evidence>
<sequence length="101" mass="11458">MASAHGIVYRSGRRWHSGDLSLIATSNRGRRCGSRASGRQLSVVRESEKGIACATDMSVRRVRGSFRGSLRRYGSVESAKKPVRHFQWIYRKGEWRIAYGE</sequence>
<name>A0A8X6YNA2_9ARAC</name>
<protein>
    <submittedName>
        <fullName evidence="1">Uncharacterized protein</fullName>
    </submittedName>
</protein>
<comment type="caution">
    <text evidence="1">The sequence shown here is derived from an EMBL/GenBank/DDBJ whole genome shotgun (WGS) entry which is preliminary data.</text>
</comment>
<reference evidence="1" key="1">
    <citation type="submission" date="2020-08" db="EMBL/GenBank/DDBJ databases">
        <title>Multicomponent nature underlies the extraordinary mechanical properties of spider dragline silk.</title>
        <authorList>
            <person name="Kono N."/>
            <person name="Nakamura H."/>
            <person name="Mori M."/>
            <person name="Yoshida Y."/>
            <person name="Ohtoshi R."/>
            <person name="Malay A.D."/>
            <person name="Moran D.A.P."/>
            <person name="Tomita M."/>
            <person name="Numata K."/>
            <person name="Arakawa K."/>
        </authorList>
    </citation>
    <scope>NUCLEOTIDE SEQUENCE</scope>
</reference>
<dbReference type="EMBL" id="BMAV01021793">
    <property type="protein sequence ID" value="GFY76150.1"/>
    <property type="molecule type" value="Genomic_DNA"/>
</dbReference>